<evidence type="ECO:0000313" key="1">
    <source>
        <dbReference type="EMBL" id="SNQ45337.1"/>
    </source>
</evidence>
<accession>A0A2I2KI39</accession>
<dbReference type="AlphaFoldDB" id="A0A2I2KI39"/>
<dbReference type="GO" id="GO:0016746">
    <property type="term" value="F:acyltransferase activity"/>
    <property type="evidence" value="ECO:0007669"/>
    <property type="project" value="InterPro"/>
</dbReference>
<dbReference type="Gene3D" id="3.40.47.10">
    <property type="match status" value="1"/>
</dbReference>
<dbReference type="RefSeq" id="WP_133150520.1">
    <property type="nucleotide sequence ID" value="NZ_FZMO01000001.1"/>
</dbReference>
<evidence type="ECO:0000313" key="2">
    <source>
        <dbReference type="Proteomes" id="UP000234331"/>
    </source>
</evidence>
<name>A0A2I2KI39_9ACTN</name>
<keyword evidence="2" id="KW-1185">Reference proteome</keyword>
<protein>
    <submittedName>
        <fullName evidence="1">Uncharacterized protein</fullName>
    </submittedName>
</protein>
<dbReference type="EMBL" id="FZMO01000001">
    <property type="protein sequence ID" value="SNQ45337.1"/>
    <property type="molecule type" value="Genomic_DNA"/>
</dbReference>
<sequence>MANPAAVTAVQHALDVAGLALEQISTFDLYSCFPAAVSSRGGRRCYVRTMNTFSSVVTGMCSRS</sequence>
<dbReference type="Proteomes" id="UP000234331">
    <property type="component" value="Unassembled WGS sequence"/>
</dbReference>
<gene>
    <name evidence="1" type="ORF">FRACA_10096</name>
</gene>
<proteinExistence type="predicted"/>
<dbReference type="InterPro" id="IPR016039">
    <property type="entry name" value="Thiolase-like"/>
</dbReference>
<organism evidence="1 2">
    <name type="scientific">Frankia canadensis</name>
    <dbReference type="NCBI Taxonomy" id="1836972"/>
    <lineage>
        <taxon>Bacteria</taxon>
        <taxon>Bacillati</taxon>
        <taxon>Actinomycetota</taxon>
        <taxon>Actinomycetes</taxon>
        <taxon>Frankiales</taxon>
        <taxon>Frankiaceae</taxon>
        <taxon>Frankia</taxon>
    </lineage>
</organism>
<reference evidence="1 2" key="1">
    <citation type="submission" date="2017-06" db="EMBL/GenBank/DDBJ databases">
        <authorList>
            <person name="Kim H.J."/>
            <person name="Triplett B.A."/>
        </authorList>
    </citation>
    <scope>NUCLEOTIDE SEQUENCE [LARGE SCALE GENOMIC DNA]</scope>
    <source>
        <strain evidence="1">FRACA_ARgP5</strain>
    </source>
</reference>
<dbReference type="OrthoDB" id="4470569at2"/>